<proteinExistence type="predicted"/>
<dbReference type="SUPFAM" id="SSF54909">
    <property type="entry name" value="Dimeric alpha+beta barrel"/>
    <property type="match status" value="1"/>
</dbReference>
<name>A0A1E5UI76_9FLAO</name>
<dbReference type="PANTHER" id="PTHR30154:SF34">
    <property type="entry name" value="TRANSCRIPTIONAL REGULATOR AZLB"/>
    <property type="match status" value="1"/>
</dbReference>
<gene>
    <name evidence="5" type="ORF">BHF72_1041</name>
    <name evidence="6" type="ORF">C3729_01750</name>
</gene>
<evidence type="ECO:0000259" key="4">
    <source>
        <dbReference type="PROSITE" id="PS50956"/>
    </source>
</evidence>
<dbReference type="InterPro" id="IPR019888">
    <property type="entry name" value="Tscrpt_reg_AsnC-like"/>
</dbReference>
<dbReference type="InterPro" id="IPR019885">
    <property type="entry name" value="Tscrpt_reg_HTH_AsnC-type_CS"/>
</dbReference>
<keyword evidence="7" id="KW-1185">Reference proteome</keyword>
<dbReference type="SMART" id="SM00344">
    <property type="entry name" value="HTH_ASNC"/>
    <property type="match status" value="1"/>
</dbReference>
<dbReference type="Pfam" id="PF13412">
    <property type="entry name" value="HTH_24"/>
    <property type="match status" value="1"/>
</dbReference>
<dbReference type="GO" id="GO:0005829">
    <property type="term" value="C:cytosol"/>
    <property type="evidence" value="ECO:0007669"/>
    <property type="project" value="TreeGrafter"/>
</dbReference>
<dbReference type="Pfam" id="PF01037">
    <property type="entry name" value="AsnC_trans_reg"/>
    <property type="match status" value="1"/>
</dbReference>
<comment type="caution">
    <text evidence="5">The sequence shown here is derived from an EMBL/GenBank/DDBJ whole genome shotgun (WGS) entry which is preliminary data.</text>
</comment>
<evidence type="ECO:0000313" key="5">
    <source>
        <dbReference type="EMBL" id="OEL12495.1"/>
    </source>
</evidence>
<evidence type="ECO:0000313" key="7">
    <source>
        <dbReference type="Proteomes" id="UP000095601"/>
    </source>
</evidence>
<organism evidence="5 7">
    <name type="scientific">Cloacibacterium normanense</name>
    <dbReference type="NCBI Taxonomy" id="237258"/>
    <lineage>
        <taxon>Bacteria</taxon>
        <taxon>Pseudomonadati</taxon>
        <taxon>Bacteroidota</taxon>
        <taxon>Flavobacteriia</taxon>
        <taxon>Flavobacteriales</taxon>
        <taxon>Weeksellaceae</taxon>
    </lineage>
</organism>
<protein>
    <submittedName>
        <fullName evidence="5">AsnC family protein</fullName>
    </submittedName>
    <submittedName>
        <fullName evidence="6">Lrp/AsnC family transcriptional regulator</fullName>
    </submittedName>
</protein>
<keyword evidence="3" id="KW-0804">Transcription</keyword>
<dbReference type="PANTHER" id="PTHR30154">
    <property type="entry name" value="LEUCINE-RESPONSIVE REGULATORY PROTEIN"/>
    <property type="match status" value="1"/>
</dbReference>
<dbReference type="Gene3D" id="3.30.70.920">
    <property type="match status" value="1"/>
</dbReference>
<dbReference type="InterPro" id="IPR036390">
    <property type="entry name" value="WH_DNA-bd_sf"/>
</dbReference>
<dbReference type="GO" id="GO:0043565">
    <property type="term" value="F:sequence-specific DNA binding"/>
    <property type="evidence" value="ECO:0007669"/>
    <property type="project" value="InterPro"/>
</dbReference>
<dbReference type="Proteomes" id="UP000095601">
    <property type="component" value="Unassembled WGS sequence"/>
</dbReference>
<dbReference type="PROSITE" id="PS50956">
    <property type="entry name" value="HTH_ASNC_2"/>
    <property type="match status" value="1"/>
</dbReference>
<evidence type="ECO:0000256" key="3">
    <source>
        <dbReference type="ARBA" id="ARBA00023163"/>
    </source>
</evidence>
<dbReference type="InterPro" id="IPR011991">
    <property type="entry name" value="ArsR-like_HTH"/>
</dbReference>
<dbReference type="CDD" id="cd00090">
    <property type="entry name" value="HTH_ARSR"/>
    <property type="match status" value="1"/>
</dbReference>
<dbReference type="Gene3D" id="1.10.10.10">
    <property type="entry name" value="Winged helix-like DNA-binding domain superfamily/Winged helix DNA-binding domain"/>
    <property type="match status" value="1"/>
</dbReference>
<feature type="domain" description="HTH asnC-type" evidence="4">
    <location>
        <begin position="4"/>
        <end position="65"/>
    </location>
</feature>
<evidence type="ECO:0000313" key="6">
    <source>
        <dbReference type="EMBL" id="PPZ92756.1"/>
    </source>
</evidence>
<evidence type="ECO:0000313" key="8">
    <source>
        <dbReference type="Proteomes" id="UP000238565"/>
    </source>
</evidence>
<dbReference type="InterPro" id="IPR011008">
    <property type="entry name" value="Dimeric_a/b-barrel"/>
</dbReference>
<accession>A0A1E5UI76</accession>
<evidence type="ECO:0000256" key="2">
    <source>
        <dbReference type="ARBA" id="ARBA00023125"/>
    </source>
</evidence>
<evidence type="ECO:0000256" key="1">
    <source>
        <dbReference type="ARBA" id="ARBA00023015"/>
    </source>
</evidence>
<reference evidence="6 8" key="2">
    <citation type="submission" date="2018-02" db="EMBL/GenBank/DDBJ databases">
        <title>Draft genome sequence of bacterial isolates from marine environment.</title>
        <authorList>
            <person name="Singh S.K."/>
            <person name="Hill R."/>
            <person name="Major S."/>
            <person name="Cai H."/>
            <person name="Li Y."/>
        </authorList>
    </citation>
    <scope>NUCLEOTIDE SEQUENCE [LARGE SCALE GENOMIC DNA]</scope>
    <source>
        <strain evidence="6 8">IMET F</strain>
    </source>
</reference>
<keyword evidence="1" id="KW-0805">Transcription regulation</keyword>
<dbReference type="AlphaFoldDB" id="A0A1E5UI76"/>
<dbReference type="KEGG" id="cnr:EB819_03380"/>
<dbReference type="EMBL" id="PTPZ01000001">
    <property type="protein sequence ID" value="PPZ92756.1"/>
    <property type="molecule type" value="Genomic_DNA"/>
</dbReference>
<dbReference type="PROSITE" id="PS00519">
    <property type="entry name" value="HTH_ASNC_1"/>
    <property type="match status" value="1"/>
</dbReference>
<reference evidence="5 7" key="1">
    <citation type="submission" date="2016-09" db="EMBL/GenBank/DDBJ databases">
        <authorList>
            <person name="Capua I."/>
            <person name="De Benedictis P."/>
            <person name="Joannis T."/>
            <person name="Lombin L.H."/>
            <person name="Cattoli G."/>
        </authorList>
    </citation>
    <scope>NUCLEOTIDE SEQUENCE [LARGE SCALE GENOMIC DNA]</scope>
    <source>
        <strain evidence="5 7">NRS-1</strain>
    </source>
</reference>
<dbReference type="OrthoDB" id="9800326at2"/>
<dbReference type="SUPFAM" id="SSF46785">
    <property type="entry name" value="Winged helix' DNA-binding domain"/>
    <property type="match status" value="1"/>
</dbReference>
<dbReference type="EMBL" id="MKGI01000004">
    <property type="protein sequence ID" value="OEL12495.1"/>
    <property type="molecule type" value="Genomic_DNA"/>
</dbReference>
<dbReference type="InterPro" id="IPR036388">
    <property type="entry name" value="WH-like_DNA-bd_sf"/>
</dbReference>
<dbReference type="Proteomes" id="UP000238565">
    <property type="component" value="Unassembled WGS sequence"/>
</dbReference>
<dbReference type="InterPro" id="IPR019887">
    <property type="entry name" value="Tscrpt_reg_AsnC/Lrp_C"/>
</dbReference>
<dbReference type="PRINTS" id="PR00033">
    <property type="entry name" value="HTHASNC"/>
</dbReference>
<dbReference type="InterPro" id="IPR000485">
    <property type="entry name" value="AsnC-type_HTH_dom"/>
</dbReference>
<keyword evidence="2" id="KW-0238">DNA-binding</keyword>
<dbReference type="STRING" id="237258.SAMN04489756_1119"/>
<sequence length="153" mass="17740">MKSLDKLDYKILNILQEDNTIAIKDLAERIGLSFTPTYERVKSLKNNGIIKKYVAIVDREKVGYELVAYCNVTIKNKSVEILRDFEEKLNKCPEIVEVVSVSGVYDYMIKIVTKNIKEYNDFVEKTFTNYPHIGDYHSSIVLCTVKEETKIFL</sequence>
<dbReference type="GO" id="GO:0043200">
    <property type="term" value="P:response to amino acid"/>
    <property type="evidence" value="ECO:0007669"/>
    <property type="project" value="TreeGrafter"/>
</dbReference>
<dbReference type="PATRIC" id="fig|237258.4.peg.1912"/>
<dbReference type="RefSeq" id="WP_069796477.1">
    <property type="nucleotide sequence ID" value="NZ_CP034157.1"/>
</dbReference>
<dbReference type="GO" id="GO:0006355">
    <property type="term" value="P:regulation of DNA-templated transcription"/>
    <property type="evidence" value="ECO:0007669"/>
    <property type="project" value="UniProtKB-ARBA"/>
</dbReference>